<dbReference type="AlphaFoldDB" id="A0A5D3KY25"/>
<gene>
    <name evidence="3" type="ORF">FXB40_05655</name>
</gene>
<keyword evidence="4" id="KW-1185">Reference proteome</keyword>
<feature type="chain" id="PRO_5022818626" description="Cytochrome c domain-containing protein" evidence="2">
    <location>
        <begin position="34"/>
        <end position="565"/>
    </location>
</feature>
<accession>A0A5D3KY25</accession>
<dbReference type="EMBL" id="VSSS01000012">
    <property type="protein sequence ID" value="TYL98427.1"/>
    <property type="molecule type" value="Genomic_DNA"/>
</dbReference>
<dbReference type="Proteomes" id="UP000324758">
    <property type="component" value="Unassembled WGS sequence"/>
</dbReference>
<comment type="caution">
    <text evidence="3">The sequence shown here is derived from an EMBL/GenBank/DDBJ whole genome shotgun (WGS) entry which is preliminary data.</text>
</comment>
<dbReference type="OrthoDB" id="280897at2"/>
<evidence type="ECO:0000256" key="1">
    <source>
        <dbReference type="SAM" id="MobiDB-lite"/>
    </source>
</evidence>
<proteinExistence type="predicted"/>
<organism evidence="3 4">
    <name type="scientific">Bradyrhizobium rifense</name>
    <dbReference type="NCBI Taxonomy" id="515499"/>
    <lineage>
        <taxon>Bacteria</taxon>
        <taxon>Pseudomonadati</taxon>
        <taxon>Pseudomonadota</taxon>
        <taxon>Alphaproteobacteria</taxon>
        <taxon>Hyphomicrobiales</taxon>
        <taxon>Nitrobacteraceae</taxon>
        <taxon>Bradyrhizobium</taxon>
    </lineage>
</organism>
<feature type="signal peptide" evidence="2">
    <location>
        <begin position="1"/>
        <end position="33"/>
    </location>
</feature>
<evidence type="ECO:0008006" key="5">
    <source>
        <dbReference type="Google" id="ProtNLM"/>
    </source>
</evidence>
<keyword evidence="2" id="KW-0732">Signal</keyword>
<sequence length="565" mass="60953">MICFSKKFLTSVFNVTTAIAAAATLALPAVAHAQATPPYLASFPGFAPALTPDMPGDVDIALKQRLERAQEFSKVQREFDLNAWQMFLALNWPTNDQGQSAPRIEDTGFGPPHWTLWHDSSSIFQAKGAVPESCGKPPQQRQFVLSRNLAAPVSAGLPAFRGPNEASVASRSTRFLGVISAVGELNVSKLGGDIQQAFTGPLIDQNGNFVFYEIMIDPNEVNYLCDNKLYNINGQVAFSTSGGKVDMPTGHPQQNWSGSFELKLAWKVIGGTGDHKDDPSRFFTQRAEIIDQGDDGKPVKKTVEVGLVGMHIGHKSETSPQWIWATFEQIDNLDVDQVAHPNLHPSFFDPGCPLCTVNVQPQTDPNTRLYPRTPVQASRTIPIPADKVALNREAQAVLAKLGSVWQYYQLVDTQWPTAPSSKPSAWNSGLSQAVSNKPGGQPTPVFLTNITMETYFQSGNQPACNQEENVPSTVTCPPDYPSVPPGGAIAAYTPDPPIWTTPLNNGGAAKPGISTQIMATESCMGCHSSAGIVTAYDPQTGAKKTAGQLSADFSWLLSKKAQFAP</sequence>
<protein>
    <recommendedName>
        <fullName evidence="5">Cytochrome c domain-containing protein</fullName>
    </recommendedName>
</protein>
<feature type="compositionally biased region" description="Polar residues" evidence="1">
    <location>
        <begin position="418"/>
        <end position="435"/>
    </location>
</feature>
<feature type="region of interest" description="Disordered" evidence="1">
    <location>
        <begin position="418"/>
        <end position="442"/>
    </location>
</feature>
<evidence type="ECO:0000256" key="2">
    <source>
        <dbReference type="SAM" id="SignalP"/>
    </source>
</evidence>
<dbReference type="RefSeq" id="WP_148771222.1">
    <property type="nucleotide sequence ID" value="NZ_VSSS01000012.1"/>
</dbReference>
<evidence type="ECO:0000313" key="3">
    <source>
        <dbReference type="EMBL" id="TYL98427.1"/>
    </source>
</evidence>
<name>A0A5D3KY25_9BRAD</name>
<evidence type="ECO:0000313" key="4">
    <source>
        <dbReference type="Proteomes" id="UP000324758"/>
    </source>
</evidence>
<reference evidence="3 4" key="1">
    <citation type="submission" date="2019-08" db="EMBL/GenBank/DDBJ databases">
        <title>Bradyrhizobium hipponensis sp. nov., a rhizobium isolated from a Lupinus angustifolius root nodule in Tunisia.</title>
        <authorList>
            <person name="Off K."/>
            <person name="Rejili M."/>
            <person name="Mars M."/>
            <person name="Brachmann A."/>
            <person name="Marin M."/>
        </authorList>
    </citation>
    <scope>NUCLEOTIDE SEQUENCE [LARGE SCALE GENOMIC DNA]</scope>
    <source>
        <strain evidence="3 4">CTAW71</strain>
    </source>
</reference>